<feature type="domain" description="Serpin" evidence="7">
    <location>
        <begin position="42"/>
        <end position="427"/>
    </location>
</feature>
<evidence type="ECO:0000256" key="3">
    <source>
        <dbReference type="ARBA" id="ARBA00022900"/>
    </source>
</evidence>
<feature type="signal peptide" evidence="6">
    <location>
        <begin position="1"/>
        <end position="22"/>
    </location>
</feature>
<reference evidence="9" key="1">
    <citation type="submission" date="2025-08" db="UniProtKB">
        <authorList>
            <consortium name="RefSeq"/>
        </authorList>
    </citation>
    <scope>IDENTIFICATION</scope>
</reference>
<evidence type="ECO:0000259" key="7">
    <source>
        <dbReference type="SMART" id="SM00093"/>
    </source>
</evidence>
<dbReference type="GO" id="GO:0004867">
    <property type="term" value="F:serine-type endopeptidase inhibitor activity"/>
    <property type="evidence" value="ECO:0007669"/>
    <property type="project" value="UniProtKB-KW"/>
</dbReference>
<dbReference type="InterPro" id="IPR042185">
    <property type="entry name" value="Serpin_sf_2"/>
</dbReference>
<dbReference type="SUPFAM" id="SSF56574">
    <property type="entry name" value="Serpins"/>
    <property type="match status" value="1"/>
</dbReference>
<dbReference type="InterPro" id="IPR023796">
    <property type="entry name" value="Serpin_dom"/>
</dbReference>
<evidence type="ECO:0000256" key="6">
    <source>
        <dbReference type="SAM" id="SignalP"/>
    </source>
</evidence>
<dbReference type="Gene3D" id="3.30.497.10">
    <property type="entry name" value="Antithrombin, subunit I, domain 2"/>
    <property type="match status" value="1"/>
</dbReference>
<name>A0AAJ6QVI9_9ACAR</name>
<dbReference type="RefSeq" id="XP_003745402.1">
    <property type="nucleotide sequence ID" value="XM_003745354.1"/>
</dbReference>
<dbReference type="Proteomes" id="UP000694867">
    <property type="component" value="Unplaced"/>
</dbReference>
<keyword evidence="3" id="KW-0722">Serine protease inhibitor</keyword>
<organism evidence="8 9">
    <name type="scientific">Galendromus occidentalis</name>
    <name type="common">western predatory mite</name>
    <dbReference type="NCBI Taxonomy" id="34638"/>
    <lineage>
        <taxon>Eukaryota</taxon>
        <taxon>Metazoa</taxon>
        <taxon>Ecdysozoa</taxon>
        <taxon>Arthropoda</taxon>
        <taxon>Chelicerata</taxon>
        <taxon>Arachnida</taxon>
        <taxon>Acari</taxon>
        <taxon>Parasitiformes</taxon>
        <taxon>Mesostigmata</taxon>
        <taxon>Gamasina</taxon>
        <taxon>Phytoseioidea</taxon>
        <taxon>Phytoseiidae</taxon>
        <taxon>Typhlodrominae</taxon>
        <taxon>Galendromus</taxon>
    </lineage>
</organism>
<accession>A0AAJ6QVI9</accession>
<evidence type="ECO:0000313" key="8">
    <source>
        <dbReference type="Proteomes" id="UP000694867"/>
    </source>
</evidence>
<protein>
    <submittedName>
        <fullName evidence="9">Serpin B10-like</fullName>
    </submittedName>
</protein>
<feature type="chain" id="PRO_5042589063" evidence="6">
    <location>
        <begin position="23"/>
        <end position="429"/>
    </location>
</feature>
<keyword evidence="2" id="KW-0646">Protease inhibitor</keyword>
<dbReference type="GO" id="GO:0005615">
    <property type="term" value="C:extracellular space"/>
    <property type="evidence" value="ECO:0007669"/>
    <property type="project" value="InterPro"/>
</dbReference>
<dbReference type="Gene3D" id="2.30.39.10">
    <property type="entry name" value="Alpha-1-antitrypsin, domain 1"/>
    <property type="match status" value="1"/>
</dbReference>
<dbReference type="AlphaFoldDB" id="A0AAJ6QVI9"/>
<dbReference type="InterPro" id="IPR042178">
    <property type="entry name" value="Serpin_sf_1"/>
</dbReference>
<keyword evidence="4" id="KW-0325">Glycoprotein</keyword>
<gene>
    <name evidence="9" type="primary">LOC100903757</name>
</gene>
<dbReference type="InterPro" id="IPR036186">
    <property type="entry name" value="Serpin_sf"/>
</dbReference>
<dbReference type="PANTHER" id="PTHR11461:SF211">
    <property type="entry name" value="GH10112P-RELATED"/>
    <property type="match status" value="1"/>
</dbReference>
<evidence type="ECO:0000313" key="9">
    <source>
        <dbReference type="RefSeq" id="XP_003745402.1"/>
    </source>
</evidence>
<dbReference type="SMART" id="SM00093">
    <property type="entry name" value="SERPIN"/>
    <property type="match status" value="1"/>
</dbReference>
<keyword evidence="6" id="KW-0732">Signal</keyword>
<dbReference type="PANTHER" id="PTHR11461">
    <property type="entry name" value="SERINE PROTEASE INHIBITOR, SERPIN"/>
    <property type="match status" value="1"/>
</dbReference>
<dbReference type="GeneID" id="100903757"/>
<evidence type="ECO:0000256" key="5">
    <source>
        <dbReference type="RuleBase" id="RU000411"/>
    </source>
</evidence>
<evidence type="ECO:0000256" key="1">
    <source>
        <dbReference type="ARBA" id="ARBA00009500"/>
    </source>
</evidence>
<dbReference type="KEGG" id="goe:100903757"/>
<keyword evidence="8" id="KW-1185">Reference proteome</keyword>
<dbReference type="InterPro" id="IPR000215">
    <property type="entry name" value="Serpin_fam"/>
</dbReference>
<evidence type="ECO:0000256" key="2">
    <source>
        <dbReference type="ARBA" id="ARBA00022690"/>
    </source>
</evidence>
<dbReference type="CDD" id="cd00172">
    <property type="entry name" value="serpin"/>
    <property type="match status" value="1"/>
</dbReference>
<dbReference type="Pfam" id="PF00079">
    <property type="entry name" value="Serpin"/>
    <property type="match status" value="1"/>
</dbReference>
<comment type="similarity">
    <text evidence="1 5">Belongs to the serpin family.</text>
</comment>
<evidence type="ECO:0000256" key="4">
    <source>
        <dbReference type="ARBA" id="ARBA00023180"/>
    </source>
</evidence>
<sequence>MLRALKKFTLVLFVVIVYDCSANDYDDQKLQQLSRGIGKLSIEILKKVAADEENTIFSAYGISSALALCLLGSEGQTRAALREVLGLASLNDAESLRAFRDTNRMILGAGSLTEGSNGNLTLSSANAIFANESLRIRPEFLGQMHEVFEDSLVQSVDFADDAHGIQKYINSFVGEATHGRIPDLLSQPLDTQTLLAVVNAVYYKGSWKTALKVKQSVEGFNNFPCPTREMQPGPKPQWMTLTSKLRYARSRTLNAHFLELPYQSGDNIAVSMILVLPYDGMKCDFSGWIQRTLDWNLVAEVLTEMSETRIDLTLPKLKLKGTYDMKKTLTSLGLGVVFSNQASFEAMLSDQNRPVPISNFLHKAEMSVDELGTEAAAASGAFLRRRSRPLPAAPPIELVFDRSFLSMIVVDQNGVSLPLFTAVVNEIVA</sequence>
<proteinExistence type="inferred from homology"/>